<dbReference type="Proteomes" id="UP000001940">
    <property type="component" value="Chromosome III"/>
</dbReference>
<protein>
    <submittedName>
        <fullName evidence="2">F-box domain-containing protein</fullName>
    </submittedName>
</protein>
<dbReference type="HOGENOM" id="CLU_030831_3_1_1"/>
<dbReference type="RefSeq" id="NP_497513.1">
    <property type="nucleotide sequence ID" value="NM_065112.2"/>
</dbReference>
<dbReference type="KEGG" id="cel:CELE_C39B5.7"/>
<dbReference type="WormBase" id="C39B5.7">
    <property type="protein sequence ID" value="CE23582"/>
    <property type="gene ID" value="WBGene00016525"/>
    <property type="gene designation" value="fbxa-12"/>
</dbReference>
<dbReference type="CTD" id="183326"/>
<keyword evidence="3" id="KW-1185">Reference proteome</keyword>
<gene>
    <name evidence="2 4" type="primary">fbxa-12</name>
    <name evidence="4" type="ORF">C39B5.7</name>
    <name evidence="2" type="ORF">CELE_C39B5.7</name>
</gene>
<dbReference type="FunCoup" id="Q9N5X2">
    <property type="interactions" value="227"/>
</dbReference>
<dbReference type="Bgee" id="WBGene00016525">
    <property type="expression patterns" value="Expressed in larva"/>
</dbReference>
<name>Q9N5X2_CAEEL</name>
<dbReference type="Gene3D" id="1.20.1280.50">
    <property type="match status" value="1"/>
</dbReference>
<dbReference type="Pfam" id="PF01827">
    <property type="entry name" value="FTH"/>
    <property type="match status" value="1"/>
</dbReference>
<dbReference type="PhylomeDB" id="Q9N5X2"/>
<dbReference type="PANTHER" id="PTHR23015:SF4">
    <property type="entry name" value="DUF38 DOMAIN-CONTAINING PROTEIN-RELATED"/>
    <property type="match status" value="1"/>
</dbReference>
<dbReference type="PROSITE" id="PS50181">
    <property type="entry name" value="FBOX"/>
    <property type="match status" value="1"/>
</dbReference>
<dbReference type="AGR" id="WB:WBGene00016525"/>
<dbReference type="AlphaFoldDB" id="Q9N5X2"/>
<dbReference type="InParanoid" id="Q9N5X2"/>
<dbReference type="GeneID" id="183326"/>
<dbReference type="EMBL" id="BX284603">
    <property type="protein sequence ID" value="CCD67051.1"/>
    <property type="molecule type" value="Genomic_DNA"/>
</dbReference>
<evidence type="ECO:0000313" key="4">
    <source>
        <dbReference type="WormBase" id="C39B5.7"/>
    </source>
</evidence>
<accession>Q9N5X2</accession>
<sequence length="291" mass="33518">MPLEISDEILSKLPAMDLLSCRKVCKSLRSAVDQSGNHLNRISFDICNDFVAMDLNGSQIKYTDVSGTAYVTYKGRETKIEEDNFMRAAFNDLASVLKNVKKFVFQNYSKVKQQAITSSINDMLENKCIAVESVVLYNFPHDDILNIISSCQAEVLKDIVLWHRDGVELSERITCLDQWKKARTLHCRFLFCDLVPIEHFFHFEEFSIQIDNLSMPNAIKIRDDLMNKTTFKTCTISTHHNVQSIELARIFQPDYMGDIDYNIKYSNNTGTFEISFKSSLTIRARFVIKKC</sequence>
<dbReference type="SUPFAM" id="SSF81383">
    <property type="entry name" value="F-box domain"/>
    <property type="match status" value="1"/>
</dbReference>
<dbReference type="SMR" id="Q9N5X2"/>
<dbReference type="InterPro" id="IPR001810">
    <property type="entry name" value="F-box_dom"/>
</dbReference>
<dbReference type="OMA" id="ISTHHNV"/>
<dbReference type="InterPro" id="IPR040161">
    <property type="entry name" value="FB224"/>
</dbReference>
<dbReference type="SMART" id="SM00256">
    <property type="entry name" value="FBOX"/>
    <property type="match status" value="1"/>
</dbReference>
<dbReference type="UCSC" id="C39B5.7">
    <property type="organism name" value="c. elegans"/>
</dbReference>
<dbReference type="InterPro" id="IPR036047">
    <property type="entry name" value="F-box-like_dom_sf"/>
</dbReference>
<reference evidence="2 3" key="1">
    <citation type="journal article" date="1998" name="Science">
        <title>Genome sequence of the nematode C. elegans: a platform for investigating biology.</title>
        <authorList>
            <consortium name="The C. elegans sequencing consortium"/>
            <person name="Sulson J.E."/>
            <person name="Waterston R."/>
        </authorList>
    </citation>
    <scope>NUCLEOTIDE SEQUENCE [LARGE SCALE GENOMIC DNA]</scope>
    <source>
        <strain evidence="2 3">Bristol N2</strain>
    </source>
</reference>
<dbReference type="CDD" id="cd22150">
    <property type="entry name" value="F-box_CeFBXA-like"/>
    <property type="match status" value="1"/>
</dbReference>
<dbReference type="InterPro" id="IPR002900">
    <property type="entry name" value="DUF38/FTH_CAE_spp"/>
</dbReference>
<organism evidence="2 3">
    <name type="scientific">Caenorhabditis elegans</name>
    <dbReference type="NCBI Taxonomy" id="6239"/>
    <lineage>
        <taxon>Eukaryota</taxon>
        <taxon>Metazoa</taxon>
        <taxon>Ecdysozoa</taxon>
        <taxon>Nematoda</taxon>
        <taxon>Chromadorea</taxon>
        <taxon>Rhabditida</taxon>
        <taxon>Rhabditina</taxon>
        <taxon>Rhabditomorpha</taxon>
        <taxon>Rhabditoidea</taxon>
        <taxon>Rhabditidae</taxon>
        <taxon>Peloderinae</taxon>
        <taxon>Caenorhabditis</taxon>
    </lineage>
</organism>
<dbReference type="PaxDb" id="6239-C39B5.7"/>
<dbReference type="PANTHER" id="PTHR23015">
    <property type="entry name" value="UNCHARACTERIZED C.ELEGANS PROTEIN"/>
    <property type="match status" value="1"/>
</dbReference>
<evidence type="ECO:0000259" key="1">
    <source>
        <dbReference type="PROSITE" id="PS50181"/>
    </source>
</evidence>
<dbReference type="Pfam" id="PF00646">
    <property type="entry name" value="F-box"/>
    <property type="match status" value="1"/>
</dbReference>
<proteinExistence type="predicted"/>
<feature type="domain" description="F-box" evidence="1">
    <location>
        <begin position="1"/>
        <end position="42"/>
    </location>
</feature>
<evidence type="ECO:0000313" key="2">
    <source>
        <dbReference type="EMBL" id="CCD67051.1"/>
    </source>
</evidence>
<evidence type="ECO:0000313" key="3">
    <source>
        <dbReference type="Proteomes" id="UP000001940"/>
    </source>
</evidence>